<keyword evidence="2" id="KW-1185">Reference proteome</keyword>
<protein>
    <submittedName>
        <fullName evidence="1 3">Uncharacterized protein</fullName>
    </submittedName>
</protein>
<reference evidence="3" key="1">
    <citation type="submission" date="2016-06" db="UniProtKB">
        <authorList>
            <consortium name="WormBaseParasite"/>
        </authorList>
    </citation>
    <scope>IDENTIFICATION</scope>
</reference>
<accession>A0A183SK43</accession>
<name>A0A183SK43_SCHSO</name>
<dbReference type="AlphaFoldDB" id="A0A183SK43"/>
<evidence type="ECO:0000313" key="2">
    <source>
        <dbReference type="Proteomes" id="UP000275846"/>
    </source>
</evidence>
<reference evidence="1 2" key="2">
    <citation type="submission" date="2018-11" db="EMBL/GenBank/DDBJ databases">
        <authorList>
            <consortium name="Pathogen Informatics"/>
        </authorList>
    </citation>
    <scope>NUCLEOTIDE SEQUENCE [LARGE SCALE GENOMIC DNA]</scope>
    <source>
        <strain evidence="1 2">NST_G2</strain>
    </source>
</reference>
<dbReference type="EMBL" id="UYSU01032923">
    <property type="protein sequence ID" value="VDL90976.1"/>
    <property type="molecule type" value="Genomic_DNA"/>
</dbReference>
<proteinExistence type="predicted"/>
<dbReference type="Proteomes" id="UP000275846">
    <property type="component" value="Unassembled WGS sequence"/>
</dbReference>
<dbReference type="PANTHER" id="PTHR47027:SF26">
    <property type="entry name" value="REVERSE TRANSCRIPTASE DOMAIN-CONTAINING PROTEIN"/>
    <property type="match status" value="1"/>
</dbReference>
<dbReference type="WBParaSite" id="SSLN_0000474601-mRNA-1">
    <property type="protein sequence ID" value="SSLN_0000474601-mRNA-1"/>
    <property type="gene ID" value="SSLN_0000474601"/>
</dbReference>
<evidence type="ECO:0000313" key="1">
    <source>
        <dbReference type="EMBL" id="VDL90976.1"/>
    </source>
</evidence>
<evidence type="ECO:0000313" key="3">
    <source>
        <dbReference type="WBParaSite" id="SSLN_0000474601-mRNA-1"/>
    </source>
</evidence>
<dbReference type="OrthoDB" id="10059790at2759"/>
<gene>
    <name evidence="1" type="ORF">SSLN_LOCUS4591</name>
</gene>
<sequence>MRLRLQPQRRLQGTTLSRNTRIDDEVAQCISNTSQAFGRLQTSVWNPHGIHLNTKLKMYKAVDLATLLYGADTWTVYSSHARKLNHLHVSFLRRILKLRWQDRIPDTEVLE</sequence>
<organism evidence="3">
    <name type="scientific">Schistocephalus solidus</name>
    <name type="common">Tapeworm</name>
    <dbReference type="NCBI Taxonomy" id="70667"/>
    <lineage>
        <taxon>Eukaryota</taxon>
        <taxon>Metazoa</taxon>
        <taxon>Spiralia</taxon>
        <taxon>Lophotrochozoa</taxon>
        <taxon>Platyhelminthes</taxon>
        <taxon>Cestoda</taxon>
        <taxon>Eucestoda</taxon>
        <taxon>Diphyllobothriidea</taxon>
        <taxon>Diphyllobothriidae</taxon>
        <taxon>Schistocephalus</taxon>
    </lineage>
</organism>
<dbReference type="PANTHER" id="PTHR47027">
    <property type="entry name" value="REVERSE TRANSCRIPTASE DOMAIN-CONTAINING PROTEIN"/>
    <property type="match status" value="1"/>
</dbReference>